<dbReference type="SUPFAM" id="SSF55811">
    <property type="entry name" value="Nudix"/>
    <property type="match status" value="1"/>
</dbReference>
<dbReference type="PANTHER" id="PTHR43736:SF1">
    <property type="entry name" value="DIHYDRONEOPTERIN TRIPHOSPHATE DIPHOSPHATASE"/>
    <property type="match status" value="1"/>
</dbReference>
<dbReference type="AlphaFoldDB" id="A0A9P6LQ04"/>
<reference evidence="2" key="1">
    <citation type="submission" date="2020-03" db="EMBL/GenBank/DDBJ databases">
        <authorList>
            <person name="He L."/>
        </authorList>
    </citation>
    <scope>NUCLEOTIDE SEQUENCE</scope>
    <source>
        <strain evidence="2">CkLH20</strain>
    </source>
</reference>
<protein>
    <submittedName>
        <fullName evidence="2">NTP pyrophosphohydrolase</fullName>
    </submittedName>
</protein>
<dbReference type="Pfam" id="PF00293">
    <property type="entry name" value="NUDIX"/>
    <property type="match status" value="1"/>
</dbReference>
<sequence>MKYLTMTRDDIKSMNTHANIDKVTVGAGILRFDTNGPKILLLRRNANEKYYPNVFEMPGGKVDATDTSIRDALVREVAEETSLHVRDVLGPLQPITYTTEKREKDASGHDKIISRKALQLSYVVTVQEGTDFKVNPAEHSMGIWTNLQALSHLTITEEMKSLVTEVLSWADKQMPRNTKNWEFSNTPSFYTLSPLGGGKQTST</sequence>
<evidence type="ECO:0000313" key="2">
    <source>
        <dbReference type="EMBL" id="KAF9880187.1"/>
    </source>
</evidence>
<dbReference type="EMBL" id="JAATWM020000005">
    <property type="protein sequence ID" value="KAF9880187.1"/>
    <property type="molecule type" value="Genomic_DNA"/>
</dbReference>
<feature type="domain" description="Nudix hydrolase" evidence="1">
    <location>
        <begin position="22"/>
        <end position="167"/>
    </location>
</feature>
<dbReference type="InterPro" id="IPR015797">
    <property type="entry name" value="NUDIX_hydrolase-like_dom_sf"/>
</dbReference>
<name>A0A9P6LQ04_9PEZI</name>
<organism evidence="2 3">
    <name type="scientific">Colletotrichum karsti</name>
    <dbReference type="NCBI Taxonomy" id="1095194"/>
    <lineage>
        <taxon>Eukaryota</taxon>
        <taxon>Fungi</taxon>
        <taxon>Dikarya</taxon>
        <taxon>Ascomycota</taxon>
        <taxon>Pezizomycotina</taxon>
        <taxon>Sordariomycetes</taxon>
        <taxon>Hypocreomycetidae</taxon>
        <taxon>Glomerellales</taxon>
        <taxon>Glomerellaceae</taxon>
        <taxon>Colletotrichum</taxon>
        <taxon>Colletotrichum boninense species complex</taxon>
    </lineage>
</organism>
<dbReference type="OrthoDB" id="276276at2759"/>
<evidence type="ECO:0000313" key="3">
    <source>
        <dbReference type="Proteomes" id="UP000781932"/>
    </source>
</evidence>
<evidence type="ECO:0000259" key="1">
    <source>
        <dbReference type="PROSITE" id="PS51462"/>
    </source>
</evidence>
<comment type="caution">
    <text evidence="2">The sequence shown here is derived from an EMBL/GenBank/DDBJ whole genome shotgun (WGS) entry which is preliminary data.</text>
</comment>
<dbReference type="GeneID" id="62157934"/>
<gene>
    <name evidence="2" type="ORF">CkaCkLH20_02141</name>
</gene>
<keyword evidence="3" id="KW-1185">Reference proteome</keyword>
<dbReference type="InterPro" id="IPR000086">
    <property type="entry name" value="NUDIX_hydrolase_dom"/>
</dbReference>
<dbReference type="Proteomes" id="UP000781932">
    <property type="component" value="Unassembled WGS sequence"/>
</dbReference>
<dbReference type="Gene3D" id="3.90.79.10">
    <property type="entry name" value="Nucleoside Triphosphate Pyrophosphohydrolase"/>
    <property type="match status" value="1"/>
</dbReference>
<dbReference type="RefSeq" id="XP_038749648.1">
    <property type="nucleotide sequence ID" value="XM_038884860.1"/>
</dbReference>
<reference evidence="2" key="2">
    <citation type="submission" date="2020-11" db="EMBL/GenBank/DDBJ databases">
        <title>Whole genome sequencing of Colletotrichum sp.</title>
        <authorList>
            <person name="Li H."/>
        </authorList>
    </citation>
    <scope>NUCLEOTIDE SEQUENCE</scope>
    <source>
        <strain evidence="2">CkLH20</strain>
    </source>
</reference>
<dbReference type="CDD" id="cd02883">
    <property type="entry name" value="NUDIX_Hydrolase"/>
    <property type="match status" value="1"/>
</dbReference>
<dbReference type="PANTHER" id="PTHR43736">
    <property type="entry name" value="ADP-RIBOSE PYROPHOSPHATASE"/>
    <property type="match status" value="1"/>
</dbReference>
<accession>A0A9P6LQ04</accession>
<dbReference type="PROSITE" id="PS51462">
    <property type="entry name" value="NUDIX"/>
    <property type="match status" value="1"/>
</dbReference>
<proteinExistence type="predicted"/>